<reference evidence="1 2" key="1">
    <citation type="submission" date="2020-03" db="EMBL/GenBank/DDBJ databases">
        <title>Whole genome shotgun sequence of Phytohabitans houttuyneae NBRC 108639.</title>
        <authorList>
            <person name="Komaki H."/>
            <person name="Tamura T."/>
        </authorList>
    </citation>
    <scope>NUCLEOTIDE SEQUENCE [LARGE SCALE GENOMIC DNA]</scope>
    <source>
        <strain evidence="1 2">NBRC 108639</strain>
    </source>
</reference>
<dbReference type="InterPro" id="IPR012349">
    <property type="entry name" value="Split_barrel_FMN-bd"/>
</dbReference>
<dbReference type="GO" id="GO:0016491">
    <property type="term" value="F:oxidoreductase activity"/>
    <property type="evidence" value="ECO:0007669"/>
    <property type="project" value="InterPro"/>
</dbReference>
<evidence type="ECO:0008006" key="3">
    <source>
        <dbReference type="Google" id="ProtNLM"/>
    </source>
</evidence>
<evidence type="ECO:0000313" key="2">
    <source>
        <dbReference type="Proteomes" id="UP000482800"/>
    </source>
</evidence>
<protein>
    <recommendedName>
        <fullName evidence="3">Nitroreductase</fullName>
    </recommendedName>
</protein>
<gene>
    <name evidence="1" type="ORF">Phou_070010</name>
</gene>
<dbReference type="EMBL" id="BLPF01000002">
    <property type="protein sequence ID" value="GFJ82821.1"/>
    <property type="molecule type" value="Genomic_DNA"/>
</dbReference>
<dbReference type="AlphaFoldDB" id="A0A6V8KK96"/>
<comment type="caution">
    <text evidence="1">The sequence shown here is derived from an EMBL/GenBank/DDBJ whole genome shotgun (WGS) entry which is preliminary data.</text>
</comment>
<sequence>MSGRNHLKPPWMQRAVGNRLAPVFKPSVVGKLSVPGRRSGRWRTTPVAVLEHAGERYLVSVFGTTDWALDLRASGRGRLSQRQRVEEIGAVEVPVGERRPILDAYLARFAKMPHVGAAFRTLPDPADHPTFRVGSAPR</sequence>
<proteinExistence type="predicted"/>
<keyword evidence="2" id="KW-1185">Reference proteome</keyword>
<dbReference type="RefSeq" id="WP_173063805.1">
    <property type="nucleotide sequence ID" value="NZ_BAABGO010000034.1"/>
</dbReference>
<evidence type="ECO:0000313" key="1">
    <source>
        <dbReference type="EMBL" id="GFJ82821.1"/>
    </source>
</evidence>
<accession>A0A6V8KK96</accession>
<dbReference type="Gene3D" id="2.30.110.10">
    <property type="entry name" value="Electron Transport, Fmn-binding Protein, Chain A"/>
    <property type="match status" value="1"/>
</dbReference>
<name>A0A6V8KK96_9ACTN</name>
<organism evidence="1 2">
    <name type="scientific">Phytohabitans houttuyneae</name>
    <dbReference type="NCBI Taxonomy" id="1076126"/>
    <lineage>
        <taxon>Bacteria</taxon>
        <taxon>Bacillati</taxon>
        <taxon>Actinomycetota</taxon>
        <taxon>Actinomycetes</taxon>
        <taxon>Micromonosporales</taxon>
        <taxon>Micromonosporaceae</taxon>
    </lineage>
</organism>
<reference evidence="1 2" key="2">
    <citation type="submission" date="2020-03" db="EMBL/GenBank/DDBJ databases">
        <authorList>
            <person name="Ichikawa N."/>
            <person name="Kimura A."/>
            <person name="Kitahashi Y."/>
            <person name="Uohara A."/>
        </authorList>
    </citation>
    <scope>NUCLEOTIDE SEQUENCE [LARGE SCALE GENOMIC DNA]</scope>
    <source>
        <strain evidence="1 2">NBRC 108639</strain>
    </source>
</reference>
<dbReference type="Pfam" id="PF04075">
    <property type="entry name" value="F420H2_quin_red"/>
    <property type="match status" value="1"/>
</dbReference>
<dbReference type="InterPro" id="IPR004378">
    <property type="entry name" value="F420H2_quin_Rdtase"/>
</dbReference>
<dbReference type="Proteomes" id="UP000482800">
    <property type="component" value="Unassembled WGS sequence"/>
</dbReference>